<accession>A0A380WAX9</accession>
<protein>
    <recommendedName>
        <fullName evidence="3">DNA-binding protein</fullName>
    </recommendedName>
</protein>
<dbReference type="AlphaFoldDB" id="A0A380WAX9"/>
<organism evidence="1 2">
    <name type="scientific">Afipia felis</name>
    <name type="common">Cat scratch disease bacillus</name>
    <dbReference type="NCBI Taxonomy" id="1035"/>
    <lineage>
        <taxon>Bacteria</taxon>
        <taxon>Pseudomonadati</taxon>
        <taxon>Pseudomonadota</taxon>
        <taxon>Alphaproteobacteria</taxon>
        <taxon>Hyphomicrobiales</taxon>
        <taxon>Nitrobacteraceae</taxon>
        <taxon>Afipia</taxon>
    </lineage>
</organism>
<proteinExistence type="predicted"/>
<dbReference type="EMBL" id="UIGB01000001">
    <property type="protein sequence ID" value="SUU86150.1"/>
    <property type="molecule type" value="Genomic_DNA"/>
</dbReference>
<name>A0A380WAX9_AFIFE</name>
<dbReference type="Proteomes" id="UP000254343">
    <property type="component" value="Unassembled WGS sequence"/>
</dbReference>
<evidence type="ECO:0008006" key="3">
    <source>
        <dbReference type="Google" id="ProtNLM"/>
    </source>
</evidence>
<evidence type="ECO:0000313" key="1">
    <source>
        <dbReference type="EMBL" id="SUU86150.1"/>
    </source>
</evidence>
<sequence>MYLCISPSKFDTMRADGRVGPAKLIDGKKVWDIRHLDDVFEALPDENGDDGRWKTAV</sequence>
<evidence type="ECO:0000313" key="2">
    <source>
        <dbReference type="Proteomes" id="UP000254343"/>
    </source>
</evidence>
<gene>
    <name evidence="1" type="ORF">NCTC12722_03372</name>
</gene>
<reference evidence="1 2" key="1">
    <citation type="submission" date="2018-06" db="EMBL/GenBank/DDBJ databases">
        <authorList>
            <consortium name="Pathogen Informatics"/>
            <person name="Doyle S."/>
        </authorList>
    </citation>
    <scope>NUCLEOTIDE SEQUENCE [LARGE SCALE GENOMIC DNA]</scope>
    <source>
        <strain evidence="1 2">NCTC12722</strain>
    </source>
</reference>